<dbReference type="CDD" id="cd03230">
    <property type="entry name" value="ABC_DR_subfamily_A"/>
    <property type="match status" value="1"/>
</dbReference>
<evidence type="ECO:0000313" key="10">
    <source>
        <dbReference type="Proteomes" id="UP001500432"/>
    </source>
</evidence>
<dbReference type="InterPro" id="IPR050763">
    <property type="entry name" value="ABC_transporter_ATP-binding"/>
</dbReference>
<evidence type="ECO:0000313" key="9">
    <source>
        <dbReference type="EMBL" id="GAA2201350.1"/>
    </source>
</evidence>
<feature type="region of interest" description="Disordered" evidence="7">
    <location>
        <begin position="293"/>
        <end position="336"/>
    </location>
</feature>
<evidence type="ECO:0000256" key="3">
    <source>
        <dbReference type="ARBA" id="ARBA00022448"/>
    </source>
</evidence>
<sequence length="336" mass="36230">MSAVTIVGLVKAFGSFRALDGLDLEVREGEVLGFLGPNGAGKSTTLRVLLGLLRADAGRVELLGGDPWRDVVRLHRRVAYVPGDVSLWPSLTGGQAIDLLGRLRGGLDEARRAELIETFELDPSKRGRTYSTGNRQKVAIIAALASQAELLILDEPTAGLDPLMEALFREEIRREKAAGRSVLLSSHILSEVEALADRISIIRQGRVVETGTLEQMRTHARTNVAATLDDASGHAAALSRVPGLADLHVEDHRVRFSVDSDGLGPAMNTLAAHGVRTLTVTPPSLEDLFLQHYGDRMPPDEDAAGQSTASGEETHDGAWRRRAHGRHRGRPPAEGE</sequence>
<dbReference type="InterPro" id="IPR003439">
    <property type="entry name" value="ABC_transporter-like_ATP-bd"/>
</dbReference>
<comment type="similarity">
    <text evidence="2">Belongs to the ABC transporter superfamily.</text>
</comment>
<dbReference type="GO" id="GO:0005524">
    <property type="term" value="F:ATP binding"/>
    <property type="evidence" value="ECO:0007669"/>
    <property type="project" value="UniProtKB-KW"/>
</dbReference>
<accession>A0ABP5NRW7</accession>
<evidence type="ECO:0000256" key="4">
    <source>
        <dbReference type="ARBA" id="ARBA00022741"/>
    </source>
</evidence>
<keyword evidence="5 9" id="KW-0067">ATP-binding</keyword>
<evidence type="ECO:0000256" key="5">
    <source>
        <dbReference type="ARBA" id="ARBA00022840"/>
    </source>
</evidence>
<dbReference type="SUPFAM" id="SSF52540">
    <property type="entry name" value="P-loop containing nucleoside triphosphate hydrolases"/>
    <property type="match status" value="1"/>
</dbReference>
<dbReference type="Pfam" id="PF00005">
    <property type="entry name" value="ABC_tran"/>
    <property type="match status" value="1"/>
</dbReference>
<organism evidence="9 10">
    <name type="scientific">Sinomonas flava</name>
    <dbReference type="NCBI Taxonomy" id="496857"/>
    <lineage>
        <taxon>Bacteria</taxon>
        <taxon>Bacillati</taxon>
        <taxon>Actinomycetota</taxon>
        <taxon>Actinomycetes</taxon>
        <taxon>Micrococcales</taxon>
        <taxon>Micrococcaceae</taxon>
        <taxon>Sinomonas</taxon>
    </lineage>
</organism>
<name>A0ABP5NRW7_9MICC</name>
<evidence type="ECO:0000256" key="2">
    <source>
        <dbReference type="ARBA" id="ARBA00005417"/>
    </source>
</evidence>
<evidence type="ECO:0000256" key="1">
    <source>
        <dbReference type="ARBA" id="ARBA00004202"/>
    </source>
</evidence>
<dbReference type="EMBL" id="BAAAQW010000006">
    <property type="protein sequence ID" value="GAA2201350.1"/>
    <property type="molecule type" value="Genomic_DNA"/>
</dbReference>
<keyword evidence="4" id="KW-0547">Nucleotide-binding</keyword>
<dbReference type="SMART" id="SM00382">
    <property type="entry name" value="AAA"/>
    <property type="match status" value="1"/>
</dbReference>
<keyword evidence="6" id="KW-0046">Antibiotic resistance</keyword>
<dbReference type="Proteomes" id="UP001500432">
    <property type="component" value="Unassembled WGS sequence"/>
</dbReference>
<reference evidence="10" key="1">
    <citation type="journal article" date="2019" name="Int. J. Syst. Evol. Microbiol.">
        <title>The Global Catalogue of Microorganisms (GCM) 10K type strain sequencing project: providing services to taxonomists for standard genome sequencing and annotation.</title>
        <authorList>
            <consortium name="The Broad Institute Genomics Platform"/>
            <consortium name="The Broad Institute Genome Sequencing Center for Infectious Disease"/>
            <person name="Wu L."/>
            <person name="Ma J."/>
        </authorList>
    </citation>
    <scope>NUCLEOTIDE SEQUENCE [LARGE SCALE GENOMIC DNA]</scope>
    <source>
        <strain evidence="10">JCM 16034</strain>
    </source>
</reference>
<dbReference type="InterPro" id="IPR003593">
    <property type="entry name" value="AAA+_ATPase"/>
</dbReference>
<dbReference type="Gene3D" id="3.40.50.300">
    <property type="entry name" value="P-loop containing nucleotide triphosphate hydrolases"/>
    <property type="match status" value="1"/>
</dbReference>
<evidence type="ECO:0000259" key="8">
    <source>
        <dbReference type="PROSITE" id="PS50893"/>
    </source>
</evidence>
<keyword evidence="10" id="KW-1185">Reference proteome</keyword>
<protein>
    <submittedName>
        <fullName evidence="9">ABC transporter ATP-binding protein</fullName>
    </submittedName>
</protein>
<keyword evidence="3" id="KW-0813">Transport</keyword>
<dbReference type="RefSeq" id="WP_344300107.1">
    <property type="nucleotide sequence ID" value="NZ_BAAAQW010000006.1"/>
</dbReference>
<gene>
    <name evidence="9" type="ORF">GCM10009849_25500</name>
</gene>
<dbReference type="PANTHER" id="PTHR42711">
    <property type="entry name" value="ABC TRANSPORTER ATP-BINDING PROTEIN"/>
    <property type="match status" value="1"/>
</dbReference>
<dbReference type="PANTHER" id="PTHR42711:SF5">
    <property type="entry name" value="ABC TRANSPORTER ATP-BINDING PROTEIN NATA"/>
    <property type="match status" value="1"/>
</dbReference>
<comment type="caution">
    <text evidence="9">The sequence shown here is derived from an EMBL/GenBank/DDBJ whole genome shotgun (WGS) entry which is preliminary data.</text>
</comment>
<comment type="subcellular location">
    <subcellularLocation>
        <location evidence="1">Cell membrane</location>
        <topology evidence="1">Peripheral membrane protein</topology>
    </subcellularLocation>
</comment>
<dbReference type="InterPro" id="IPR027417">
    <property type="entry name" value="P-loop_NTPase"/>
</dbReference>
<feature type="compositionally biased region" description="Basic residues" evidence="7">
    <location>
        <begin position="320"/>
        <end position="330"/>
    </location>
</feature>
<feature type="domain" description="ABC transporter" evidence="8">
    <location>
        <begin position="4"/>
        <end position="229"/>
    </location>
</feature>
<proteinExistence type="inferred from homology"/>
<evidence type="ECO:0000256" key="7">
    <source>
        <dbReference type="SAM" id="MobiDB-lite"/>
    </source>
</evidence>
<dbReference type="PROSITE" id="PS50893">
    <property type="entry name" value="ABC_TRANSPORTER_2"/>
    <property type="match status" value="1"/>
</dbReference>
<evidence type="ECO:0000256" key="6">
    <source>
        <dbReference type="ARBA" id="ARBA00023251"/>
    </source>
</evidence>